<dbReference type="eggNOG" id="KOG0156">
    <property type="taxonomic scope" value="Eukaryota"/>
</dbReference>
<dbReference type="InterPro" id="IPR001128">
    <property type="entry name" value="Cyt_P450"/>
</dbReference>
<gene>
    <name evidence="10" type="ORF">VC83_04768</name>
</gene>
<dbReference type="AlphaFoldDB" id="A0A177A5V5"/>
<dbReference type="InterPro" id="IPR050364">
    <property type="entry name" value="Cytochrome_P450_fung"/>
</dbReference>
<dbReference type="GeneID" id="36287838"/>
<evidence type="ECO:0000256" key="6">
    <source>
        <dbReference type="ARBA" id="ARBA00023004"/>
    </source>
</evidence>
<keyword evidence="5 9" id="KW-0560">Oxidoreductase</keyword>
<keyword evidence="7 9" id="KW-0503">Monooxygenase</keyword>
<dbReference type="GO" id="GO:0005506">
    <property type="term" value="F:iron ion binding"/>
    <property type="evidence" value="ECO:0007669"/>
    <property type="project" value="InterPro"/>
</dbReference>
<dbReference type="CDD" id="cd11065">
    <property type="entry name" value="CYP64-like"/>
    <property type="match status" value="1"/>
</dbReference>
<dbReference type="GO" id="GO:0016705">
    <property type="term" value="F:oxidoreductase activity, acting on paired donors, with incorporation or reduction of molecular oxygen"/>
    <property type="evidence" value="ECO:0007669"/>
    <property type="project" value="InterPro"/>
</dbReference>
<dbReference type="GO" id="GO:0020037">
    <property type="term" value="F:heme binding"/>
    <property type="evidence" value="ECO:0007669"/>
    <property type="project" value="InterPro"/>
</dbReference>
<keyword evidence="6 8" id="KW-0408">Iron</keyword>
<proteinExistence type="inferred from homology"/>
<evidence type="ECO:0000256" key="4">
    <source>
        <dbReference type="ARBA" id="ARBA00022723"/>
    </source>
</evidence>
<keyword evidence="4 8" id="KW-0479">Metal-binding</keyword>
<dbReference type="VEuPathDB" id="FungiDB:GMDG_01311"/>
<evidence type="ECO:0000256" key="3">
    <source>
        <dbReference type="ARBA" id="ARBA00022617"/>
    </source>
</evidence>
<dbReference type="EMBL" id="KV441400">
    <property type="protein sequence ID" value="OAF57569.1"/>
    <property type="molecule type" value="Genomic_DNA"/>
</dbReference>
<dbReference type="Proteomes" id="UP000077154">
    <property type="component" value="Unassembled WGS sequence"/>
</dbReference>
<comment type="similarity">
    <text evidence="2 9">Belongs to the cytochrome P450 family.</text>
</comment>
<evidence type="ECO:0000256" key="9">
    <source>
        <dbReference type="RuleBase" id="RU000461"/>
    </source>
</evidence>
<feature type="binding site" description="axial binding residue" evidence="8">
    <location>
        <position position="443"/>
    </location>
    <ligand>
        <name>heme</name>
        <dbReference type="ChEBI" id="CHEBI:30413"/>
    </ligand>
    <ligandPart>
        <name>Fe</name>
        <dbReference type="ChEBI" id="CHEBI:18248"/>
    </ligandPart>
</feature>
<dbReference type="Gene3D" id="1.10.630.10">
    <property type="entry name" value="Cytochrome P450"/>
    <property type="match status" value="1"/>
</dbReference>
<dbReference type="InterPro" id="IPR002401">
    <property type="entry name" value="Cyt_P450_E_grp-I"/>
</dbReference>
<evidence type="ECO:0000256" key="7">
    <source>
        <dbReference type="ARBA" id="ARBA00023033"/>
    </source>
</evidence>
<dbReference type="GO" id="GO:0004497">
    <property type="term" value="F:monooxygenase activity"/>
    <property type="evidence" value="ECO:0007669"/>
    <property type="project" value="UniProtKB-KW"/>
</dbReference>
<protein>
    <recommendedName>
        <fullName evidence="11">Cytochrome P450</fullName>
    </recommendedName>
</protein>
<sequence length="530" mass="59658">MAIISPTLTVSVACGVLALYVISRLLRGKGDRRSLPPGPKGLPVLGNINDLPKPGEPEWLHWLKHKELYGPISSITVLGQTMIIINDPEIAFELMRDRAAIHSSRPYQNFSCDIVGWKNATAMSPYNDVWKIHRRNIAKVASTNTSIKMFNRAQEVESAHFLLNLLDSPNDLFDHMRREAGSVILKITYGYTAESHGRDPFVDLAGETMKGFADAVVPGKWMVDVMPFLRYLPDGFPGTAFKATGRQMADTLKQCVDQPYEFVKQQMREKRHKTSFLSQAIEDIGSDAGMEFVHKWSALSLFTGAADTTVSALMTFFLAIAVFPEVQKKAAEELDRVIGSRRLPISTDRENLPYIMAIVKETHRWHPIGPMGLPHASSAEDTCRDYRIPKGAIIFANAWWFTHDPAVYPDPMTFRPERFLETPTHKPEPDPRNITFGFGRRVCPGRYVADNALFITIAQTLAVFSIGKLVENGKVVEPEVKFEPGMVSHPAPYRISIKPRSKVHEELIKAAEQEYPWEESDAKELVNVKW</sequence>
<dbReference type="InterPro" id="IPR036396">
    <property type="entry name" value="Cyt_P450_sf"/>
</dbReference>
<dbReference type="PANTHER" id="PTHR46300">
    <property type="entry name" value="P450, PUTATIVE (EUROFUNG)-RELATED-RELATED"/>
    <property type="match status" value="1"/>
</dbReference>
<reference evidence="10" key="1">
    <citation type="submission" date="2016-03" db="EMBL/GenBank/DDBJ databases">
        <title>Updated assembly of Pseudogymnoascus destructans, the fungus causing white-nose syndrome of bats.</title>
        <authorList>
            <person name="Palmer J.M."/>
            <person name="Drees K.P."/>
            <person name="Foster J.T."/>
            <person name="Lindner D.L."/>
        </authorList>
    </citation>
    <scope>NUCLEOTIDE SEQUENCE [LARGE SCALE GENOMIC DNA]</scope>
    <source>
        <strain evidence="10">20631-21</strain>
    </source>
</reference>
<comment type="cofactor">
    <cofactor evidence="1 8">
        <name>heme</name>
        <dbReference type="ChEBI" id="CHEBI:30413"/>
    </cofactor>
</comment>
<dbReference type="PRINTS" id="PR00463">
    <property type="entry name" value="EP450I"/>
</dbReference>
<dbReference type="Pfam" id="PF00067">
    <property type="entry name" value="p450"/>
    <property type="match status" value="1"/>
</dbReference>
<evidence type="ECO:0000256" key="2">
    <source>
        <dbReference type="ARBA" id="ARBA00010617"/>
    </source>
</evidence>
<organism evidence="10">
    <name type="scientific">Pseudogymnoascus destructans</name>
    <dbReference type="NCBI Taxonomy" id="655981"/>
    <lineage>
        <taxon>Eukaryota</taxon>
        <taxon>Fungi</taxon>
        <taxon>Dikarya</taxon>
        <taxon>Ascomycota</taxon>
        <taxon>Pezizomycotina</taxon>
        <taxon>Leotiomycetes</taxon>
        <taxon>Thelebolales</taxon>
        <taxon>Thelebolaceae</taxon>
        <taxon>Pseudogymnoascus</taxon>
    </lineage>
</organism>
<evidence type="ECO:0008006" key="11">
    <source>
        <dbReference type="Google" id="ProtNLM"/>
    </source>
</evidence>
<evidence type="ECO:0000256" key="5">
    <source>
        <dbReference type="ARBA" id="ARBA00023002"/>
    </source>
</evidence>
<dbReference type="RefSeq" id="XP_024322857.1">
    <property type="nucleotide sequence ID" value="XM_024468396.1"/>
</dbReference>
<dbReference type="PROSITE" id="PS00086">
    <property type="entry name" value="CYTOCHROME_P450"/>
    <property type="match status" value="1"/>
</dbReference>
<keyword evidence="3 8" id="KW-0349">Heme</keyword>
<dbReference type="OrthoDB" id="2789670at2759"/>
<dbReference type="PANTHER" id="PTHR46300:SF7">
    <property type="entry name" value="P450, PUTATIVE (EUROFUNG)-RELATED"/>
    <property type="match status" value="1"/>
</dbReference>
<dbReference type="SUPFAM" id="SSF48264">
    <property type="entry name" value="Cytochrome P450"/>
    <property type="match status" value="1"/>
</dbReference>
<dbReference type="InterPro" id="IPR017972">
    <property type="entry name" value="Cyt_P450_CS"/>
</dbReference>
<evidence type="ECO:0000256" key="8">
    <source>
        <dbReference type="PIRSR" id="PIRSR602401-1"/>
    </source>
</evidence>
<evidence type="ECO:0000256" key="1">
    <source>
        <dbReference type="ARBA" id="ARBA00001971"/>
    </source>
</evidence>
<evidence type="ECO:0000313" key="10">
    <source>
        <dbReference type="EMBL" id="OAF57569.1"/>
    </source>
</evidence>
<dbReference type="PRINTS" id="PR00385">
    <property type="entry name" value="P450"/>
</dbReference>
<name>A0A177A5V5_9PEZI</name>
<accession>A0A177A5V5</accession>